<proteinExistence type="inferred from homology"/>
<evidence type="ECO:0000259" key="7">
    <source>
        <dbReference type="Pfam" id="PF00892"/>
    </source>
</evidence>
<keyword evidence="3 6" id="KW-0812">Transmembrane</keyword>
<dbReference type="InterPro" id="IPR050638">
    <property type="entry name" value="AA-Vitamin_Transporters"/>
</dbReference>
<evidence type="ECO:0000256" key="3">
    <source>
        <dbReference type="ARBA" id="ARBA00022692"/>
    </source>
</evidence>
<feature type="transmembrane region" description="Helical" evidence="6">
    <location>
        <begin position="142"/>
        <end position="165"/>
    </location>
</feature>
<feature type="transmembrane region" description="Helical" evidence="6">
    <location>
        <begin position="65"/>
        <end position="86"/>
    </location>
</feature>
<dbReference type="Pfam" id="PF00892">
    <property type="entry name" value="EamA"/>
    <property type="match status" value="2"/>
</dbReference>
<dbReference type="STRING" id="472181.SAMN05216271_2130"/>
<evidence type="ECO:0000256" key="2">
    <source>
        <dbReference type="ARBA" id="ARBA00007362"/>
    </source>
</evidence>
<dbReference type="InterPro" id="IPR000620">
    <property type="entry name" value="EamA_dom"/>
</dbReference>
<feature type="domain" description="EamA" evidence="7">
    <location>
        <begin position="148"/>
        <end position="278"/>
    </location>
</feature>
<sequence>MLRPEWVLILATILWGTSWLPLQAFAAQGISGMPMVLVSYGLIALFALPLLYWQRAAWWQQRWGVLGIVLFGGWANAALLSSLSLGEDLVRVMLLFYLAPVWGVLGGWLLLRERLTALRLAALLLALAGIGLTLGVNAQTFASLTAIDWLALSAGLGFALNNLATRAADRVPMLSKTVAAFVGSSLFAGAACLLLAQGVPTLAPSTWLWIALFAVAWLLLATLGAQYGVTHLEASRAAVLVVFELIAAVLSVAWFNDEALAPRTWLGAGMVTLAAVMAGWPERAPKQLTRSMP</sequence>
<feature type="transmembrane region" description="Helical" evidence="6">
    <location>
        <begin position="261"/>
        <end position="280"/>
    </location>
</feature>
<dbReference type="PANTHER" id="PTHR32322:SF2">
    <property type="entry name" value="EAMA DOMAIN-CONTAINING PROTEIN"/>
    <property type="match status" value="1"/>
</dbReference>
<dbReference type="GO" id="GO:0016020">
    <property type="term" value="C:membrane"/>
    <property type="evidence" value="ECO:0007669"/>
    <property type="project" value="UniProtKB-SubCell"/>
</dbReference>
<feature type="transmembrane region" description="Helical" evidence="6">
    <location>
        <begin position="92"/>
        <end position="111"/>
    </location>
</feature>
<comment type="subcellular location">
    <subcellularLocation>
        <location evidence="1">Membrane</location>
        <topology evidence="1">Multi-pass membrane protein</topology>
    </subcellularLocation>
</comment>
<evidence type="ECO:0000256" key="1">
    <source>
        <dbReference type="ARBA" id="ARBA00004141"/>
    </source>
</evidence>
<organism evidence="8 9">
    <name type="scientific">Halopseudomonas sabulinigri</name>
    <dbReference type="NCBI Taxonomy" id="472181"/>
    <lineage>
        <taxon>Bacteria</taxon>
        <taxon>Pseudomonadati</taxon>
        <taxon>Pseudomonadota</taxon>
        <taxon>Gammaproteobacteria</taxon>
        <taxon>Pseudomonadales</taxon>
        <taxon>Pseudomonadaceae</taxon>
        <taxon>Halopseudomonas</taxon>
    </lineage>
</organism>
<dbReference type="OrthoDB" id="5295396at2"/>
<dbReference type="SUPFAM" id="SSF103481">
    <property type="entry name" value="Multidrug resistance efflux transporter EmrE"/>
    <property type="match status" value="2"/>
</dbReference>
<comment type="similarity">
    <text evidence="2">Belongs to the EamA transporter family.</text>
</comment>
<evidence type="ECO:0000313" key="9">
    <source>
        <dbReference type="Proteomes" id="UP000243413"/>
    </source>
</evidence>
<dbReference type="AlphaFoldDB" id="A0A1H1SZK8"/>
<keyword evidence="4 6" id="KW-1133">Transmembrane helix</keyword>
<feature type="transmembrane region" description="Helical" evidence="6">
    <location>
        <begin position="237"/>
        <end position="255"/>
    </location>
</feature>
<gene>
    <name evidence="8" type="ORF">SAMN05216271_2130</name>
</gene>
<keyword evidence="5 6" id="KW-0472">Membrane</keyword>
<reference evidence="9" key="1">
    <citation type="submission" date="2016-10" db="EMBL/GenBank/DDBJ databases">
        <authorList>
            <person name="Varghese N."/>
            <person name="Submissions S."/>
        </authorList>
    </citation>
    <scope>NUCLEOTIDE SEQUENCE [LARGE SCALE GENOMIC DNA]</scope>
    <source>
        <strain evidence="9">JCM 14963</strain>
    </source>
</reference>
<evidence type="ECO:0000313" key="8">
    <source>
        <dbReference type="EMBL" id="SDS53344.1"/>
    </source>
</evidence>
<evidence type="ECO:0000256" key="6">
    <source>
        <dbReference type="SAM" id="Phobius"/>
    </source>
</evidence>
<evidence type="ECO:0000256" key="4">
    <source>
        <dbReference type="ARBA" id="ARBA00022989"/>
    </source>
</evidence>
<accession>A0A1H1SZK8</accession>
<feature type="transmembrane region" description="Helical" evidence="6">
    <location>
        <begin position="177"/>
        <end position="200"/>
    </location>
</feature>
<dbReference type="PANTHER" id="PTHR32322">
    <property type="entry name" value="INNER MEMBRANE TRANSPORTER"/>
    <property type="match status" value="1"/>
</dbReference>
<feature type="transmembrane region" description="Helical" evidence="6">
    <location>
        <begin position="118"/>
        <end position="136"/>
    </location>
</feature>
<dbReference type="Proteomes" id="UP000243413">
    <property type="component" value="Chromosome I"/>
</dbReference>
<protein>
    <submittedName>
        <fullName evidence="8">EamA-like transporter family protein</fullName>
    </submittedName>
</protein>
<dbReference type="EMBL" id="LT629763">
    <property type="protein sequence ID" value="SDS53344.1"/>
    <property type="molecule type" value="Genomic_DNA"/>
</dbReference>
<dbReference type="RefSeq" id="WP_092286454.1">
    <property type="nucleotide sequence ID" value="NZ_LT629763.1"/>
</dbReference>
<dbReference type="InterPro" id="IPR037185">
    <property type="entry name" value="EmrE-like"/>
</dbReference>
<evidence type="ECO:0000256" key="5">
    <source>
        <dbReference type="ARBA" id="ARBA00023136"/>
    </source>
</evidence>
<feature type="domain" description="EamA" evidence="7">
    <location>
        <begin position="6"/>
        <end position="134"/>
    </location>
</feature>
<feature type="transmembrane region" description="Helical" evidence="6">
    <location>
        <begin position="206"/>
        <end position="225"/>
    </location>
</feature>
<feature type="transmembrane region" description="Helical" evidence="6">
    <location>
        <begin position="36"/>
        <end position="53"/>
    </location>
</feature>
<name>A0A1H1SZK8_9GAMM</name>